<dbReference type="InterPro" id="IPR038726">
    <property type="entry name" value="PDDEXK_AddAB-type"/>
</dbReference>
<feature type="domain" description="UvrD-like helicase ATP-binding" evidence="15">
    <location>
        <begin position="1"/>
        <end position="482"/>
    </location>
</feature>
<dbReference type="GO" id="GO:0005524">
    <property type="term" value="F:ATP binding"/>
    <property type="evidence" value="ECO:0007669"/>
    <property type="project" value="UniProtKB-UniRule"/>
</dbReference>
<comment type="catalytic activity">
    <reaction evidence="11 13">
        <text>Couples ATP hydrolysis with the unwinding of duplex DNA by translocating in the 3'-5' direction.</text>
        <dbReference type="EC" id="5.6.2.4"/>
    </reaction>
</comment>
<reference evidence="18" key="1">
    <citation type="submission" date="2016-11" db="EMBL/GenBank/DDBJ databases">
        <authorList>
            <person name="Varghese N."/>
            <person name="Submissions S."/>
        </authorList>
    </citation>
    <scope>NUCLEOTIDE SEQUENCE [LARGE SCALE GENOMIC DNA]</scope>
    <source>
        <strain evidence="18">DSM 18095</strain>
    </source>
</reference>
<keyword evidence="7 13" id="KW-0067">ATP-binding</keyword>
<dbReference type="SUPFAM" id="SSF52540">
    <property type="entry name" value="P-loop containing nucleoside triphosphate hydrolases"/>
    <property type="match status" value="1"/>
</dbReference>
<dbReference type="Pfam" id="PF00580">
    <property type="entry name" value="UvrD-helicase"/>
    <property type="match status" value="1"/>
</dbReference>
<dbReference type="GO" id="GO:0005829">
    <property type="term" value="C:cytosol"/>
    <property type="evidence" value="ECO:0007669"/>
    <property type="project" value="TreeGrafter"/>
</dbReference>
<evidence type="ECO:0000256" key="1">
    <source>
        <dbReference type="ARBA" id="ARBA00022722"/>
    </source>
</evidence>
<dbReference type="InterPro" id="IPR011335">
    <property type="entry name" value="Restrct_endonuc-II-like"/>
</dbReference>
<evidence type="ECO:0000256" key="9">
    <source>
        <dbReference type="ARBA" id="ARBA00023204"/>
    </source>
</evidence>
<keyword evidence="10 13" id="KW-0413">Isomerase</keyword>
<dbReference type="RefSeq" id="WP_072972646.1">
    <property type="nucleotide sequence ID" value="NZ_FQTY01000001.1"/>
</dbReference>
<dbReference type="Proteomes" id="UP000184114">
    <property type="component" value="Unassembled WGS sequence"/>
</dbReference>
<dbReference type="AlphaFoldDB" id="A0A1M4SS69"/>
<dbReference type="GO" id="GO:0033202">
    <property type="term" value="C:DNA helicase complex"/>
    <property type="evidence" value="ECO:0007669"/>
    <property type="project" value="TreeGrafter"/>
</dbReference>
<keyword evidence="5 13" id="KW-0347">Helicase</keyword>
<dbReference type="InterPro" id="IPR014152">
    <property type="entry name" value="AddA"/>
</dbReference>
<keyword evidence="6 13" id="KW-0269">Exonuclease</keyword>
<evidence type="ECO:0000256" key="13">
    <source>
        <dbReference type="HAMAP-Rule" id="MF_01451"/>
    </source>
</evidence>
<dbReference type="NCBIfam" id="TIGR02785">
    <property type="entry name" value="addA_Gpos"/>
    <property type="match status" value="1"/>
</dbReference>
<protein>
    <recommendedName>
        <fullName evidence="13">ATP-dependent helicase/nuclease subunit A</fullName>
        <ecNumber evidence="13">3.1.-.-</ecNumber>
        <ecNumber evidence="13">5.6.2.4</ecNumber>
    </recommendedName>
    <alternativeName>
        <fullName evidence="13">ATP-dependent helicase/nuclease AddA</fullName>
    </alternativeName>
    <alternativeName>
        <fullName evidence="13">DNA 3'-5' helicase AddA</fullName>
    </alternativeName>
</protein>
<keyword evidence="3 13" id="KW-0227">DNA damage</keyword>
<evidence type="ECO:0000256" key="14">
    <source>
        <dbReference type="PROSITE-ProRule" id="PRU00560"/>
    </source>
</evidence>
<proteinExistence type="inferred from homology"/>
<evidence type="ECO:0000256" key="10">
    <source>
        <dbReference type="ARBA" id="ARBA00023235"/>
    </source>
</evidence>
<dbReference type="GO" id="GO:0043138">
    <property type="term" value="F:3'-5' DNA helicase activity"/>
    <property type="evidence" value="ECO:0007669"/>
    <property type="project" value="UniProtKB-UniRule"/>
</dbReference>
<keyword evidence="9 13" id="KW-0234">DNA repair</keyword>
<dbReference type="GO" id="GO:0016887">
    <property type="term" value="F:ATP hydrolysis activity"/>
    <property type="evidence" value="ECO:0007669"/>
    <property type="project" value="RHEA"/>
</dbReference>
<dbReference type="STRING" id="1123404.SAMN02745784_00468"/>
<dbReference type="GO" id="GO:0008408">
    <property type="term" value="F:3'-5' exonuclease activity"/>
    <property type="evidence" value="ECO:0007669"/>
    <property type="project" value="UniProtKB-UniRule"/>
</dbReference>
<evidence type="ECO:0000256" key="8">
    <source>
        <dbReference type="ARBA" id="ARBA00023125"/>
    </source>
</evidence>
<dbReference type="SUPFAM" id="SSF52980">
    <property type="entry name" value="Restriction endonuclease-like"/>
    <property type="match status" value="1"/>
</dbReference>
<evidence type="ECO:0000256" key="4">
    <source>
        <dbReference type="ARBA" id="ARBA00022801"/>
    </source>
</evidence>
<dbReference type="EMBL" id="FQTY01000001">
    <property type="protein sequence ID" value="SHE35080.1"/>
    <property type="molecule type" value="Genomic_DNA"/>
</dbReference>
<feature type="domain" description="UvrD-like helicase C-terminal" evidence="16">
    <location>
        <begin position="494"/>
        <end position="815"/>
    </location>
</feature>
<evidence type="ECO:0000256" key="3">
    <source>
        <dbReference type="ARBA" id="ARBA00022763"/>
    </source>
</evidence>
<dbReference type="InterPro" id="IPR000212">
    <property type="entry name" value="DNA_helicase_UvrD/REP"/>
</dbReference>
<evidence type="ECO:0000259" key="15">
    <source>
        <dbReference type="PROSITE" id="PS51198"/>
    </source>
</evidence>
<evidence type="ECO:0000313" key="18">
    <source>
        <dbReference type="Proteomes" id="UP000184114"/>
    </source>
</evidence>
<dbReference type="EC" id="5.6.2.4" evidence="13"/>
<dbReference type="Gene3D" id="3.90.320.10">
    <property type="match status" value="1"/>
</dbReference>
<evidence type="ECO:0000256" key="2">
    <source>
        <dbReference type="ARBA" id="ARBA00022741"/>
    </source>
</evidence>
<gene>
    <name evidence="13" type="primary">addA</name>
    <name evidence="17" type="ORF">SAMN02745784_00468</name>
</gene>
<comment type="catalytic activity">
    <reaction evidence="12 13">
        <text>ATP + H2O = ADP + phosphate + H(+)</text>
        <dbReference type="Rhea" id="RHEA:13065"/>
        <dbReference type="ChEBI" id="CHEBI:15377"/>
        <dbReference type="ChEBI" id="CHEBI:15378"/>
        <dbReference type="ChEBI" id="CHEBI:30616"/>
        <dbReference type="ChEBI" id="CHEBI:43474"/>
        <dbReference type="ChEBI" id="CHEBI:456216"/>
        <dbReference type="EC" id="5.6.2.4"/>
    </reaction>
</comment>
<keyword evidence="4 13" id="KW-0378">Hydrolase</keyword>
<comment type="cofactor">
    <cofactor evidence="13">
        <name>Mg(2+)</name>
        <dbReference type="ChEBI" id="CHEBI:18420"/>
    </cofactor>
</comment>
<dbReference type="InterPro" id="IPR027417">
    <property type="entry name" value="P-loop_NTPase"/>
</dbReference>
<dbReference type="PROSITE" id="PS51217">
    <property type="entry name" value="UVRD_HELICASE_CTER"/>
    <property type="match status" value="1"/>
</dbReference>
<feature type="binding site" evidence="14">
    <location>
        <begin position="22"/>
        <end position="29"/>
    </location>
    <ligand>
        <name>ATP</name>
        <dbReference type="ChEBI" id="CHEBI:30616"/>
    </ligand>
</feature>
<sequence>MEWTKEQKRIIDLRNSNILVSAAAGSGKTAVLVERIINLVKNENEDIDKFLVVTFTNAAAAGMKQKIQKALVQAVHEGKNQKHIRKQLNLLNKANITTIHSFCLDVVKKNFHIIGLDPSFRIGDSSELSILFQESIDEVLERAYTKETESFKILVEGFTGNRGDLELYEIIGRVYKFLLSFPDPFKWLENSVNRLSMTEEEFKSSLWYKEILNYVQMQVEGAKGIVELALKISTEEDGPKVYEKTLQEDLLILDEINSSLEKELVEAINEIHNFKAPRISSFKADDPKNINVNIEKQKEVKDILREEYKKIIASLKELLSYKNLSEYVEDINFMYEAMEALKELIIDLDKIYKGKKLEKSIVDFNDLEHYALSILRKPIISEDSSVRYIPSDIGVSYKNKFNYIFIDEYQDSNSIQETIIEQIKRDNNLFMVGDVKQSIYRFRLAEPSIFNSKYRAYTKDREDLDDNIINRVVELNKNFRSREEILEGTNYIFKNIMSEDLGEIDYNENVFLKCGNKEFSTNNPVELNIIEKSSISSKDKLEQLDDINDELESMKTAEIEALFTVKKIKELLNEEIYDGNNEKKLRKIEYKDIVILLRSVSDWSNIFEEVFNKEEIPFYFDGGAGYFNTIEIQIIINLLKLIDNIRQDIPLISVMRSPIGNFTTEELVKIRSKYITGSYIDACIKYIDKNHEVSNDENFSPELIGKLDGFFKMINDWVDRSKYTDLNDLIWEILMETNYYHFVGTLPKGKIRQANLRLLVDKAYEFEKTSMKGLFKFLRYIEKLNSDGNDSSSVAKTLGENDNVVRLMTVHNSKGLEFPVVILCGLNKGFNLQDTRAKILMHKEYGLAPKYINIDKRIEKDTIGRIAIAKKIKFENLSEEMRILYVAMTRAIDRLIIVGSVNKIDDSIKIWRKGHLRYFLYRGKSYMDWIGSCLFEGMDSEAINEIFVKGQCEKWKVNKISVTDLLQDRKTYSNVDNTEKLKNIEGSIDRKSYEEIERRLSYKYPYENAINIPAKLAVTKLKNINTEKLASLKYDIPTLSNILEFDKESKKIIVDKQELKGSEIGILIHLIMQHIDLSGKLDRNDLIQQIEQITSKNLITDSGANFIFNNYLDKIEGFYNSDIGLRMRKSPLIKREVPFVIKKKADEILKNLNGNDFILVQGIIDCYFEEDDEVVIIDYKTDNINENEIEKLIIEYKDQITSYKEAIEKIKKKKVKESYLYLFSLGTEVPIR</sequence>
<dbReference type="Gene3D" id="3.40.50.300">
    <property type="entry name" value="P-loop containing nucleotide triphosphate hydrolases"/>
    <property type="match status" value="4"/>
</dbReference>
<evidence type="ECO:0000256" key="5">
    <source>
        <dbReference type="ARBA" id="ARBA00022806"/>
    </source>
</evidence>
<dbReference type="GO" id="GO:0000724">
    <property type="term" value="P:double-strand break repair via homologous recombination"/>
    <property type="evidence" value="ECO:0007669"/>
    <property type="project" value="UniProtKB-UniRule"/>
</dbReference>
<dbReference type="Pfam" id="PF13361">
    <property type="entry name" value="UvrD_C"/>
    <property type="match status" value="1"/>
</dbReference>
<comment type="subunit">
    <text evidence="13">Heterodimer of AddA and AddB/RexB.</text>
</comment>
<dbReference type="EC" id="3.1.-.-" evidence="13"/>
<accession>A0A1M4SS69</accession>
<keyword evidence="1 13" id="KW-0540">Nuclease</keyword>
<dbReference type="InterPro" id="IPR014017">
    <property type="entry name" value="DNA_helicase_UvrD-like_C"/>
</dbReference>
<dbReference type="PANTHER" id="PTHR11070:SF48">
    <property type="entry name" value="ATP-DEPENDENT HELICASE_NUCLEASE SUBUNIT A"/>
    <property type="match status" value="1"/>
</dbReference>
<evidence type="ECO:0000256" key="12">
    <source>
        <dbReference type="ARBA" id="ARBA00048988"/>
    </source>
</evidence>
<dbReference type="InterPro" id="IPR014016">
    <property type="entry name" value="UvrD-like_ATP-bd"/>
</dbReference>
<name>A0A1M4SS69_9FIRM</name>
<dbReference type="HAMAP" id="MF_01451">
    <property type="entry name" value="AddA"/>
    <property type="match status" value="1"/>
</dbReference>
<dbReference type="PANTHER" id="PTHR11070">
    <property type="entry name" value="UVRD / RECB / PCRA DNA HELICASE FAMILY MEMBER"/>
    <property type="match status" value="1"/>
</dbReference>
<evidence type="ECO:0000256" key="11">
    <source>
        <dbReference type="ARBA" id="ARBA00034617"/>
    </source>
</evidence>
<dbReference type="Pfam" id="PF12705">
    <property type="entry name" value="PDDEXK_1"/>
    <property type="match status" value="1"/>
</dbReference>
<evidence type="ECO:0000259" key="16">
    <source>
        <dbReference type="PROSITE" id="PS51217"/>
    </source>
</evidence>
<evidence type="ECO:0000256" key="7">
    <source>
        <dbReference type="ARBA" id="ARBA00022840"/>
    </source>
</evidence>
<organism evidence="17 18">
    <name type="scientific">Tissierella praeacuta DSM 18095</name>
    <dbReference type="NCBI Taxonomy" id="1123404"/>
    <lineage>
        <taxon>Bacteria</taxon>
        <taxon>Bacillati</taxon>
        <taxon>Bacillota</taxon>
        <taxon>Tissierellia</taxon>
        <taxon>Tissierellales</taxon>
        <taxon>Tissierellaceae</taxon>
        <taxon>Tissierella</taxon>
    </lineage>
</organism>
<dbReference type="PROSITE" id="PS51198">
    <property type="entry name" value="UVRD_HELICASE_ATP_BIND"/>
    <property type="match status" value="1"/>
</dbReference>
<dbReference type="GO" id="GO:0003690">
    <property type="term" value="F:double-stranded DNA binding"/>
    <property type="evidence" value="ECO:0007669"/>
    <property type="project" value="UniProtKB-UniRule"/>
</dbReference>
<evidence type="ECO:0000313" key="17">
    <source>
        <dbReference type="EMBL" id="SHE35080.1"/>
    </source>
</evidence>
<keyword evidence="8 13" id="KW-0238">DNA-binding</keyword>
<keyword evidence="2 13" id="KW-0547">Nucleotide-binding</keyword>
<keyword evidence="18" id="KW-1185">Reference proteome</keyword>
<evidence type="ECO:0000256" key="6">
    <source>
        <dbReference type="ARBA" id="ARBA00022839"/>
    </source>
</evidence>
<dbReference type="GeneID" id="90995154"/>
<dbReference type="InterPro" id="IPR011604">
    <property type="entry name" value="PDDEXK-like_dom_sf"/>
</dbReference>
<comment type="similarity">
    <text evidence="13">Belongs to the helicase family. AddA subfamily.</text>
</comment>
<comment type="function">
    <text evidence="13">The heterodimer acts as both an ATP-dependent DNA helicase and an ATP-dependent, dual-direction single-stranded exonuclease. Recognizes the chi site generating a DNA molecule suitable for the initiation of homologous recombination. The AddA nuclease domain is required for chi fragment generation; this subunit has the helicase and 3' -&gt; 5' nuclease activities.</text>
</comment>